<organism evidence="2 3">
    <name type="scientific">Amycolatopsis acidiphila</name>
    <dbReference type="NCBI Taxonomy" id="715473"/>
    <lineage>
        <taxon>Bacteria</taxon>
        <taxon>Bacillati</taxon>
        <taxon>Actinomycetota</taxon>
        <taxon>Actinomycetes</taxon>
        <taxon>Pseudonocardiales</taxon>
        <taxon>Pseudonocardiaceae</taxon>
        <taxon>Amycolatopsis</taxon>
    </lineage>
</organism>
<dbReference type="SUPFAM" id="SSF81324">
    <property type="entry name" value="Voltage-gated potassium channels"/>
    <property type="match status" value="1"/>
</dbReference>
<keyword evidence="1" id="KW-0472">Membrane</keyword>
<dbReference type="AlphaFoldDB" id="A0A558AKQ3"/>
<evidence type="ECO:0000313" key="2">
    <source>
        <dbReference type="EMBL" id="TVT24837.1"/>
    </source>
</evidence>
<keyword evidence="1" id="KW-0812">Transmembrane</keyword>
<sequence>MTSRQLPAWRRSTAGAHRWPAAVTVAAVIGLQMVLPDQLVVQPHWLLPALSALLLVTLVLLGPGRAGTEHRHARKVALGLLLVVSAGNAGSAVRLVDGIVNGSVADQAGPLLAAGATIYLTNIVVFSLWYWEFDRGGPTARAAGTAVHPDLLFPQMANPEFAPAEWEPGYVDYLYLAFTNATAFSPTDVMPLKIWAKLTMLLQSVVSLVLVTLVVARAVNILR</sequence>
<dbReference type="Proteomes" id="UP000318578">
    <property type="component" value="Unassembled WGS sequence"/>
</dbReference>
<proteinExistence type="predicted"/>
<feature type="transmembrane region" description="Helical" evidence="1">
    <location>
        <begin position="108"/>
        <end position="131"/>
    </location>
</feature>
<feature type="transmembrane region" description="Helical" evidence="1">
    <location>
        <begin position="200"/>
        <end position="219"/>
    </location>
</feature>
<dbReference type="EMBL" id="VJZA01000005">
    <property type="protein sequence ID" value="TVT24837.1"/>
    <property type="molecule type" value="Genomic_DNA"/>
</dbReference>
<dbReference type="OrthoDB" id="5402524at2"/>
<evidence type="ECO:0000313" key="3">
    <source>
        <dbReference type="Proteomes" id="UP000318578"/>
    </source>
</evidence>
<feature type="transmembrane region" description="Helical" evidence="1">
    <location>
        <begin position="76"/>
        <end position="96"/>
    </location>
</feature>
<keyword evidence="1" id="KW-1133">Transmembrane helix</keyword>
<comment type="caution">
    <text evidence="2">The sequence shown here is derived from an EMBL/GenBank/DDBJ whole genome shotgun (WGS) entry which is preliminary data.</text>
</comment>
<protein>
    <submittedName>
        <fullName evidence="2">DUF1345 domain-containing protein</fullName>
    </submittedName>
</protein>
<feature type="transmembrane region" description="Helical" evidence="1">
    <location>
        <begin position="46"/>
        <end position="64"/>
    </location>
</feature>
<name>A0A558AKQ3_9PSEU</name>
<reference evidence="2 3" key="1">
    <citation type="submission" date="2019-07" db="EMBL/GenBank/DDBJ databases">
        <title>New species of Amycolatopsis and Streptomyces.</title>
        <authorList>
            <person name="Duangmal K."/>
            <person name="Teo W.F.A."/>
            <person name="Lipun K."/>
        </authorList>
    </citation>
    <scope>NUCLEOTIDE SEQUENCE [LARGE SCALE GENOMIC DNA]</scope>
    <source>
        <strain evidence="2 3">JCM 30562</strain>
    </source>
</reference>
<accession>A0A558AKQ3</accession>
<evidence type="ECO:0000256" key="1">
    <source>
        <dbReference type="SAM" id="Phobius"/>
    </source>
</evidence>
<gene>
    <name evidence="2" type="ORF">FNH06_04680</name>
</gene>
<dbReference type="RefSeq" id="WP_144634574.1">
    <property type="nucleotide sequence ID" value="NZ_CP090063.1"/>
</dbReference>
<keyword evidence="3" id="KW-1185">Reference proteome</keyword>